<dbReference type="GO" id="GO:0005802">
    <property type="term" value="C:trans-Golgi network"/>
    <property type="evidence" value="ECO:0007669"/>
    <property type="project" value="TreeGrafter"/>
</dbReference>
<proteinExistence type="predicted"/>
<dbReference type="OrthoDB" id="10419040at2759"/>
<evidence type="ECO:0000313" key="3">
    <source>
        <dbReference type="Proteomes" id="UP001165085"/>
    </source>
</evidence>
<dbReference type="Gene3D" id="1.20.1280.290">
    <property type="match status" value="1"/>
</dbReference>
<dbReference type="EMBL" id="BRXY01000154">
    <property type="protein sequence ID" value="GMH72162.1"/>
    <property type="molecule type" value="Genomic_DNA"/>
</dbReference>
<dbReference type="GO" id="GO:0045332">
    <property type="term" value="P:phospholipid translocation"/>
    <property type="evidence" value="ECO:0007669"/>
    <property type="project" value="TreeGrafter"/>
</dbReference>
<dbReference type="AlphaFoldDB" id="A0A9W7AH43"/>
<dbReference type="GO" id="GO:0005829">
    <property type="term" value="C:cytosol"/>
    <property type="evidence" value="ECO:0007669"/>
    <property type="project" value="GOC"/>
</dbReference>
<keyword evidence="1" id="KW-0812">Transmembrane</keyword>
<name>A0A9W7AH43_9STRA</name>
<keyword evidence="3" id="KW-1185">Reference proteome</keyword>
<dbReference type="GO" id="GO:0042147">
    <property type="term" value="P:retrograde transport, endosome to Golgi"/>
    <property type="evidence" value="ECO:0007669"/>
    <property type="project" value="TreeGrafter"/>
</dbReference>
<dbReference type="PANTHER" id="PTHR14856">
    <property type="entry name" value="PQ-LOOP REPEAT-CONTAINING PROTEIN 1-LIKE PROTEIN"/>
    <property type="match status" value="1"/>
</dbReference>
<keyword evidence="1" id="KW-0472">Membrane</keyword>
<protein>
    <submittedName>
        <fullName evidence="2">Uncharacterized protein</fullName>
    </submittedName>
</protein>
<reference evidence="3" key="1">
    <citation type="journal article" date="2023" name="Commun. Biol.">
        <title>Genome analysis of Parmales, the sister group of diatoms, reveals the evolutionary specialization of diatoms from phago-mixotrophs to photoautotrophs.</title>
        <authorList>
            <person name="Ban H."/>
            <person name="Sato S."/>
            <person name="Yoshikawa S."/>
            <person name="Yamada K."/>
            <person name="Nakamura Y."/>
            <person name="Ichinomiya M."/>
            <person name="Sato N."/>
            <person name="Blanc-Mathieu R."/>
            <person name="Endo H."/>
            <person name="Kuwata A."/>
            <person name="Ogata H."/>
        </authorList>
    </citation>
    <scope>NUCLEOTIDE SEQUENCE [LARGE SCALE GENOMIC DNA]</scope>
    <source>
        <strain evidence="3">NIES 3701</strain>
    </source>
</reference>
<evidence type="ECO:0000256" key="1">
    <source>
        <dbReference type="SAM" id="Phobius"/>
    </source>
</evidence>
<dbReference type="InterPro" id="IPR052241">
    <property type="entry name" value="SLC66/Scramblase_ANY1"/>
</dbReference>
<dbReference type="PANTHER" id="PTHR14856:SF9">
    <property type="entry name" value="PQ-LOOP REPEAT-CONTAINING PROTEIN 1"/>
    <property type="match status" value="1"/>
</dbReference>
<accession>A0A9W7AH43</accession>
<evidence type="ECO:0000313" key="2">
    <source>
        <dbReference type="EMBL" id="GMH72162.1"/>
    </source>
</evidence>
<dbReference type="GO" id="GO:0005768">
    <property type="term" value="C:endosome"/>
    <property type="evidence" value="ECO:0007669"/>
    <property type="project" value="TreeGrafter"/>
</dbReference>
<comment type="caution">
    <text evidence="2">The sequence shown here is derived from an EMBL/GenBank/DDBJ whole genome shotgun (WGS) entry which is preliminary data.</text>
</comment>
<sequence length="251" mass="27426">MSSIASTITDLVFLFSFATYVPQLLILAKSSSPSVLPLKTSAPAPKSSKSGFDPRICRVLLLCHVCRLLSSVLGQPLNKNIVYQSIGMLLVQSATVYYSSKNRSAPITEYKRDLVAATTSLSRTSRSLVIFTGAVLALTIVTDIVLVEDIVFLKEMWFGFHPLQLLPSSLLTFSLALESLPPLLQLLAIRKNNSSEGVSKVMVGGWLVGDLGKVFYFQVKGEPKMLLGAVLCALIDAAVVWEVEKQHDHDR</sequence>
<organism evidence="2 3">
    <name type="scientific">Triparma strigata</name>
    <dbReference type="NCBI Taxonomy" id="1606541"/>
    <lineage>
        <taxon>Eukaryota</taxon>
        <taxon>Sar</taxon>
        <taxon>Stramenopiles</taxon>
        <taxon>Ochrophyta</taxon>
        <taxon>Bolidophyceae</taxon>
        <taxon>Parmales</taxon>
        <taxon>Triparmaceae</taxon>
        <taxon>Triparma</taxon>
    </lineage>
</organism>
<dbReference type="Proteomes" id="UP001165085">
    <property type="component" value="Unassembled WGS sequence"/>
</dbReference>
<keyword evidence="1" id="KW-1133">Transmembrane helix</keyword>
<gene>
    <name evidence="2" type="ORF">TrST_g771</name>
</gene>
<feature type="transmembrane region" description="Helical" evidence="1">
    <location>
        <begin position="128"/>
        <end position="147"/>
    </location>
</feature>